<dbReference type="InterPro" id="IPR011701">
    <property type="entry name" value="MFS"/>
</dbReference>
<dbReference type="GO" id="GO:0016020">
    <property type="term" value="C:membrane"/>
    <property type="evidence" value="ECO:0007669"/>
    <property type="project" value="UniProtKB-SubCell"/>
</dbReference>
<dbReference type="STRING" id="869210.Marky_2072"/>
<feature type="transmembrane region" description="Helical" evidence="5">
    <location>
        <begin position="141"/>
        <end position="164"/>
    </location>
</feature>
<feature type="transmembrane region" description="Helical" evidence="5">
    <location>
        <begin position="366"/>
        <end position="384"/>
    </location>
</feature>
<dbReference type="InterPro" id="IPR020846">
    <property type="entry name" value="MFS_dom"/>
</dbReference>
<feature type="transmembrane region" description="Helical" evidence="5">
    <location>
        <begin position="247"/>
        <end position="268"/>
    </location>
</feature>
<dbReference type="RefSeq" id="WP_013704842.1">
    <property type="nucleotide sequence ID" value="NC_015387.1"/>
</dbReference>
<dbReference type="Pfam" id="PF07690">
    <property type="entry name" value="MFS_1"/>
    <property type="match status" value="1"/>
</dbReference>
<feature type="transmembrane region" description="Helical" evidence="5">
    <location>
        <begin position="99"/>
        <end position="120"/>
    </location>
</feature>
<comment type="subcellular location">
    <subcellularLocation>
        <location evidence="1">Membrane</location>
        <topology evidence="1">Multi-pass membrane protein</topology>
    </subcellularLocation>
</comment>
<evidence type="ECO:0000256" key="3">
    <source>
        <dbReference type="ARBA" id="ARBA00022989"/>
    </source>
</evidence>
<evidence type="ECO:0000313" key="8">
    <source>
        <dbReference type="Proteomes" id="UP000007030"/>
    </source>
</evidence>
<dbReference type="PANTHER" id="PTHR23546:SF1">
    <property type="entry name" value="MEMBRANE PROTEIN"/>
    <property type="match status" value="1"/>
</dbReference>
<keyword evidence="3 5" id="KW-1133">Transmembrane helix</keyword>
<feature type="domain" description="Major facilitator superfamily (MFS) profile" evidence="6">
    <location>
        <begin position="3"/>
        <end position="389"/>
    </location>
</feature>
<feature type="transmembrane region" description="Helical" evidence="5">
    <location>
        <begin position="41"/>
        <end position="57"/>
    </location>
</feature>
<proteinExistence type="predicted"/>
<dbReference type="SUPFAM" id="SSF103473">
    <property type="entry name" value="MFS general substrate transporter"/>
    <property type="match status" value="1"/>
</dbReference>
<keyword evidence="8" id="KW-1185">Reference proteome</keyword>
<dbReference type="AlphaFoldDB" id="F2NN58"/>
<dbReference type="InterPro" id="IPR036259">
    <property type="entry name" value="MFS_trans_sf"/>
</dbReference>
<dbReference type="PANTHER" id="PTHR23546">
    <property type="entry name" value="TRANSPORT PROTEIN"/>
    <property type="match status" value="1"/>
</dbReference>
<evidence type="ECO:0000259" key="6">
    <source>
        <dbReference type="PROSITE" id="PS50850"/>
    </source>
</evidence>
<dbReference type="OrthoDB" id="9793283at2"/>
<dbReference type="EMBL" id="CP002630">
    <property type="protein sequence ID" value="AEB12797.1"/>
    <property type="molecule type" value="Genomic_DNA"/>
</dbReference>
<dbReference type="PROSITE" id="PS50850">
    <property type="entry name" value="MFS"/>
    <property type="match status" value="1"/>
</dbReference>
<name>F2NN58_MARHT</name>
<evidence type="ECO:0000313" key="7">
    <source>
        <dbReference type="EMBL" id="AEB12797.1"/>
    </source>
</evidence>
<dbReference type="KEGG" id="mhd:Marky_2072"/>
<feature type="transmembrane region" description="Helical" evidence="5">
    <location>
        <begin position="69"/>
        <end position="93"/>
    </location>
</feature>
<dbReference type="CDD" id="cd17330">
    <property type="entry name" value="MFS_SLC46_TetA_like"/>
    <property type="match status" value="1"/>
</dbReference>
<evidence type="ECO:0000256" key="1">
    <source>
        <dbReference type="ARBA" id="ARBA00004141"/>
    </source>
</evidence>
<dbReference type="eggNOG" id="COG2814">
    <property type="taxonomic scope" value="Bacteria"/>
</dbReference>
<reference evidence="7 8" key="1">
    <citation type="journal article" date="2012" name="Stand. Genomic Sci.">
        <title>Complete genome sequence of the aerobic, heterotroph Marinithermus hydrothermalis type strain (T1(T)) from a deep-sea hydrothermal vent chimney.</title>
        <authorList>
            <person name="Copeland A."/>
            <person name="Gu W."/>
            <person name="Yasawong M."/>
            <person name="Lapidus A."/>
            <person name="Lucas S."/>
            <person name="Deshpande S."/>
            <person name="Pagani I."/>
            <person name="Tapia R."/>
            <person name="Cheng J.F."/>
            <person name="Goodwin L.A."/>
            <person name="Pitluck S."/>
            <person name="Liolios K."/>
            <person name="Ivanova N."/>
            <person name="Mavromatis K."/>
            <person name="Mikhailova N."/>
            <person name="Pati A."/>
            <person name="Chen A."/>
            <person name="Palaniappan K."/>
            <person name="Land M."/>
            <person name="Pan C."/>
            <person name="Brambilla E.M."/>
            <person name="Rohde M."/>
            <person name="Tindall B.J."/>
            <person name="Sikorski J."/>
            <person name="Goker M."/>
            <person name="Detter J.C."/>
            <person name="Bristow J."/>
            <person name="Eisen J.A."/>
            <person name="Markowitz V."/>
            <person name="Hugenholtz P."/>
            <person name="Kyrpides N.C."/>
            <person name="Klenk H.P."/>
            <person name="Woyke T."/>
        </authorList>
    </citation>
    <scope>NUCLEOTIDE SEQUENCE [LARGE SCALE GENOMIC DNA]</scope>
    <source>
        <strain evidence="8">DSM 14884 / JCM 11576 / T1</strain>
    </source>
</reference>
<protein>
    <submittedName>
        <fullName evidence="7">Major facilitator superfamily MFS_1</fullName>
    </submittedName>
</protein>
<dbReference type="GO" id="GO:0022857">
    <property type="term" value="F:transmembrane transporter activity"/>
    <property type="evidence" value="ECO:0007669"/>
    <property type="project" value="InterPro"/>
</dbReference>
<gene>
    <name evidence="7" type="ordered locus">Marky_2072</name>
</gene>
<feature type="transmembrane region" description="Helical" evidence="5">
    <location>
        <begin position="213"/>
        <end position="235"/>
    </location>
</feature>
<dbReference type="HOGENOM" id="CLU_001265_10_11_0"/>
<dbReference type="Proteomes" id="UP000007030">
    <property type="component" value="Chromosome"/>
</dbReference>
<evidence type="ECO:0000256" key="4">
    <source>
        <dbReference type="ARBA" id="ARBA00023136"/>
    </source>
</evidence>
<dbReference type="Gene3D" id="1.20.1250.20">
    <property type="entry name" value="MFS general substrate transporter like domains"/>
    <property type="match status" value="1"/>
</dbReference>
<keyword evidence="2 5" id="KW-0812">Transmembrane</keyword>
<organism evidence="7 8">
    <name type="scientific">Marinithermus hydrothermalis (strain DSM 14884 / JCM 11576 / T1)</name>
    <dbReference type="NCBI Taxonomy" id="869210"/>
    <lineage>
        <taxon>Bacteria</taxon>
        <taxon>Thermotogati</taxon>
        <taxon>Deinococcota</taxon>
        <taxon>Deinococci</taxon>
        <taxon>Thermales</taxon>
        <taxon>Thermaceae</taxon>
        <taxon>Marinithermus</taxon>
    </lineage>
</organism>
<keyword evidence="4 5" id="KW-0472">Membrane</keyword>
<dbReference type="InterPro" id="IPR001958">
    <property type="entry name" value="Tet-R_TetA/multi-R_MdtG-like"/>
</dbReference>
<feature type="transmembrane region" description="Helical" evidence="5">
    <location>
        <begin position="280"/>
        <end position="309"/>
    </location>
</feature>
<dbReference type="PRINTS" id="PR01035">
    <property type="entry name" value="TCRTETA"/>
</dbReference>
<evidence type="ECO:0000256" key="2">
    <source>
        <dbReference type="ARBA" id="ARBA00022692"/>
    </source>
</evidence>
<accession>F2NN58</accession>
<feature type="transmembrane region" description="Helical" evidence="5">
    <location>
        <begin position="170"/>
        <end position="188"/>
    </location>
</feature>
<sequence>MGPLALLFLSLFNSILGLSVLFPILAPLARELGLSEVQVGLFSTGYALMQFVMSPYWGRQSERVGRKPVLLVGILGFALSFYLFAIVAQLGFAGRLGPGVLFGLLLAARVLGGTFSSATLPTAQAYVADVTGRNERTAGMALIGAAFGLGVIFGPAIGAGLAGISLLAPIYFSASLALLNAWFVWWKLPEPQRRVGAEAAGALRPTDPRIQPLLVLGFAVSLASVALEQTVAFYFQDRLGLDATGTARAVGTALVVYGLVAVFVQGVLVRKYQWPPRVLLWVGVPAALAGFVLFIFAHGFAVLTLALVLQGFGQGLAMPGVTAALSLAVGEGEQGSVAGLGSAAQALGRMLGPVAGTGLYEFRPEYPYVFSASLLGLALFLLAVNPRVRQALEEHPGA</sequence>
<evidence type="ECO:0000256" key="5">
    <source>
        <dbReference type="SAM" id="Phobius"/>
    </source>
</evidence>